<dbReference type="GO" id="GO:0051028">
    <property type="term" value="P:mRNA transport"/>
    <property type="evidence" value="ECO:0007669"/>
    <property type="project" value="TreeGrafter"/>
</dbReference>
<evidence type="ECO:0000256" key="1">
    <source>
        <dbReference type="ARBA" id="ARBA00006151"/>
    </source>
</evidence>
<dbReference type="InterPro" id="IPR026502">
    <property type="entry name" value="SLBP1/SLBP2"/>
</dbReference>
<dbReference type="Gene3D" id="1.10.8.1120">
    <property type="entry name" value="Histone RNA hairpin-binding protein RNA-binding domain"/>
    <property type="match status" value="1"/>
</dbReference>
<dbReference type="InterPro" id="IPR038294">
    <property type="entry name" value="SLBP_RNA_bind_sf"/>
</dbReference>
<dbReference type="GO" id="GO:0071204">
    <property type="term" value="C:histone pre-mRNA 3'end processing complex"/>
    <property type="evidence" value="ECO:0007669"/>
    <property type="project" value="TreeGrafter"/>
</dbReference>
<organism evidence="5 6">
    <name type="scientific">Meloidogyne hapla</name>
    <name type="common">Root-knot nematode worm</name>
    <dbReference type="NCBI Taxonomy" id="6305"/>
    <lineage>
        <taxon>Eukaryota</taxon>
        <taxon>Metazoa</taxon>
        <taxon>Ecdysozoa</taxon>
        <taxon>Nematoda</taxon>
        <taxon>Chromadorea</taxon>
        <taxon>Rhabditida</taxon>
        <taxon>Tylenchina</taxon>
        <taxon>Tylenchomorpha</taxon>
        <taxon>Tylenchoidea</taxon>
        <taxon>Meloidogynidae</taxon>
        <taxon>Meloidogyninae</taxon>
        <taxon>Meloidogyne</taxon>
    </lineage>
</organism>
<keyword evidence="5" id="KW-1185">Reference proteome</keyword>
<dbReference type="Proteomes" id="UP000095281">
    <property type="component" value="Unplaced"/>
</dbReference>
<dbReference type="PANTHER" id="PTHR17408">
    <property type="entry name" value="HISTONE RNA HAIRPIN-BINDING PROTEIN"/>
    <property type="match status" value="1"/>
</dbReference>
<name>A0A1I8BBK9_MELHA</name>
<feature type="region of interest" description="Disordered" evidence="3">
    <location>
        <begin position="198"/>
        <end position="217"/>
    </location>
</feature>
<accession>A0A1I8BBK9</accession>
<evidence type="ECO:0000313" key="5">
    <source>
        <dbReference type="Proteomes" id="UP000095281"/>
    </source>
</evidence>
<comment type="similarity">
    <text evidence="1">Belongs to the SLBP family.</text>
</comment>
<proteinExistence type="inferred from homology"/>
<dbReference type="InterPro" id="IPR029344">
    <property type="entry name" value="SLBP_RNA_bind"/>
</dbReference>
<dbReference type="GO" id="GO:0006398">
    <property type="term" value="P:mRNA 3'-end processing by stem-loop binding and cleavage"/>
    <property type="evidence" value="ECO:0007669"/>
    <property type="project" value="TreeGrafter"/>
</dbReference>
<feature type="compositionally biased region" description="Polar residues" evidence="3">
    <location>
        <begin position="204"/>
        <end position="213"/>
    </location>
</feature>
<dbReference type="GO" id="GO:0003729">
    <property type="term" value="F:mRNA binding"/>
    <property type="evidence" value="ECO:0007669"/>
    <property type="project" value="InterPro"/>
</dbReference>
<sequence>MDLSNSFPFANFNFSEDFRNKSWVDIIEEEENRREAALAKKSESVVGIPEIVKSSKPNIEGKTELKSDSISERQAKDLNAVVTFGSRASRKRGLPTPKAEWAEPNKGWCWKKETIARREKEIKRMKDRPTYLRYIEQVPKDARKKGFHPKTPNKFLNWSRRSWDKQIKLWKLAIYEWAGESPTSSVYGSYCSSECSDEDRAQSMERSQSVDRPSTSKKIKIEKDVEPSNRIINIPTTADNMASLLGLLCHFDLDTLREAPPLVSTTGDESTLKDIPKSNGPVTRSKSYASSVTSGKAFKGPTDFSHLIVKKENSTTNKERKKT</sequence>
<keyword evidence="2" id="KW-0694">RNA-binding</keyword>
<feature type="region of interest" description="Disordered" evidence="3">
    <location>
        <begin position="262"/>
        <end position="323"/>
    </location>
</feature>
<dbReference type="Pfam" id="PF15247">
    <property type="entry name" value="SLBP_RNA_bind"/>
    <property type="match status" value="1"/>
</dbReference>
<evidence type="ECO:0000256" key="3">
    <source>
        <dbReference type="SAM" id="MobiDB-lite"/>
    </source>
</evidence>
<dbReference type="GO" id="GO:0005737">
    <property type="term" value="C:cytoplasm"/>
    <property type="evidence" value="ECO:0007669"/>
    <property type="project" value="TreeGrafter"/>
</dbReference>
<evidence type="ECO:0000313" key="6">
    <source>
        <dbReference type="WBParaSite" id="MhA1_Contig1763.frz3.gene7"/>
    </source>
</evidence>
<dbReference type="AlphaFoldDB" id="A0A1I8BBK9"/>
<dbReference type="GO" id="GO:0071207">
    <property type="term" value="F:histone pre-mRNA stem-loop binding"/>
    <property type="evidence" value="ECO:0007669"/>
    <property type="project" value="TreeGrafter"/>
</dbReference>
<feature type="domain" description="Histone RNA hairpin-binding protein RNA-binding" evidence="4">
    <location>
        <begin position="112"/>
        <end position="178"/>
    </location>
</feature>
<reference evidence="6" key="1">
    <citation type="submission" date="2016-11" db="UniProtKB">
        <authorList>
            <consortium name="WormBaseParasite"/>
        </authorList>
    </citation>
    <scope>IDENTIFICATION</scope>
</reference>
<dbReference type="WBParaSite" id="MhA1_Contig1763.frz3.gene7">
    <property type="protein sequence ID" value="MhA1_Contig1763.frz3.gene7"/>
    <property type="gene ID" value="MhA1_Contig1763.frz3.gene7"/>
</dbReference>
<protein>
    <submittedName>
        <fullName evidence="6">SLBP_RNA_bind domain-containing protein</fullName>
    </submittedName>
</protein>
<evidence type="ECO:0000256" key="2">
    <source>
        <dbReference type="ARBA" id="ARBA00022884"/>
    </source>
</evidence>
<evidence type="ECO:0000259" key="4">
    <source>
        <dbReference type="Pfam" id="PF15247"/>
    </source>
</evidence>
<dbReference type="PANTHER" id="PTHR17408:SF0">
    <property type="entry name" value="HISTONE RNA HAIRPIN-BINDING PROTEIN"/>
    <property type="match status" value="1"/>
</dbReference>
<feature type="compositionally biased region" description="Polar residues" evidence="3">
    <location>
        <begin position="280"/>
        <end position="294"/>
    </location>
</feature>